<dbReference type="GO" id="GO:0005886">
    <property type="term" value="C:plasma membrane"/>
    <property type="evidence" value="ECO:0007669"/>
    <property type="project" value="UniProtKB-SubCell"/>
</dbReference>
<reference evidence="7 8" key="1">
    <citation type="submission" date="2020-10" db="EMBL/GenBank/DDBJ databases">
        <title>Complete genome sequence of Paludibaculum fermentans P105T, a facultatively anaerobic acidobacterium capable of dissimilatory Fe(III) reduction.</title>
        <authorList>
            <person name="Dedysh S.N."/>
            <person name="Beletsky A.V."/>
            <person name="Kulichevskaya I.S."/>
            <person name="Mardanov A.V."/>
            <person name="Ravin N.V."/>
        </authorList>
    </citation>
    <scope>NUCLEOTIDE SEQUENCE [LARGE SCALE GENOMIC DNA]</scope>
    <source>
        <strain evidence="7 8">P105</strain>
    </source>
</reference>
<feature type="transmembrane region" description="Helical" evidence="6">
    <location>
        <begin position="159"/>
        <end position="177"/>
    </location>
</feature>
<evidence type="ECO:0008006" key="9">
    <source>
        <dbReference type="Google" id="ProtNLM"/>
    </source>
</evidence>
<keyword evidence="2" id="KW-1003">Cell membrane</keyword>
<feature type="transmembrane region" description="Helical" evidence="6">
    <location>
        <begin position="400"/>
        <end position="421"/>
    </location>
</feature>
<keyword evidence="8" id="KW-1185">Reference proteome</keyword>
<dbReference type="EMBL" id="CP063849">
    <property type="protein sequence ID" value="QOY85098.1"/>
    <property type="molecule type" value="Genomic_DNA"/>
</dbReference>
<accession>A0A7S7NK31</accession>
<comment type="subcellular location">
    <subcellularLocation>
        <location evidence="1">Cell membrane</location>
        <topology evidence="1">Multi-pass membrane protein</topology>
    </subcellularLocation>
</comment>
<organism evidence="7 8">
    <name type="scientific">Paludibaculum fermentans</name>
    <dbReference type="NCBI Taxonomy" id="1473598"/>
    <lineage>
        <taxon>Bacteria</taxon>
        <taxon>Pseudomonadati</taxon>
        <taxon>Acidobacteriota</taxon>
        <taxon>Terriglobia</taxon>
        <taxon>Bryobacterales</taxon>
        <taxon>Bryobacteraceae</taxon>
        <taxon>Paludibaculum</taxon>
    </lineage>
</organism>
<sequence>MQIAKAITGNLLSGILGRVVGSIGPLVVVPLMIRAWGMAVYGEWLIVTAIPAYIMMAPDFGLAGAVVNRMAFLTAQGDEQEAVYLYRSSWLVLLCAACTFVGIGWGVAWLVDWRIFGVKTLPHATATAVIGWSCMQIFVAQQGFLLSGIYRSAGQNPRWSLMVSIGSALSLAAGAAALTFGAMPLQCLLTQLATQFLWFCVLCRDSRRVMPAFTLSLHGVSFQRVRAYIVPGLGHAGMPLVNALQNQGVLLVLGVVLGSASVGAFQTMRVVVNGIKSILGQLSTAIAMEVPALLGQAKSQLIQRILVRNTQIGFLVVIPGILFMSAEGGRIFRWWLGPNAPYDAAVIAILLASLLPYVVGASFAVLLQAGNQIHFAILPLIGTALVSVAAVGLGGRIGGLTGAALGVVAWECCTAAMLAAITCSRFQHRFADYLSQWVDGRSFLRDVQNQVGRATRRLSAKPTNA</sequence>
<feature type="transmembrane region" description="Helical" evidence="6">
    <location>
        <begin position="373"/>
        <end position="394"/>
    </location>
</feature>
<feature type="transmembrane region" description="Helical" evidence="6">
    <location>
        <begin position="123"/>
        <end position="147"/>
    </location>
</feature>
<evidence type="ECO:0000256" key="3">
    <source>
        <dbReference type="ARBA" id="ARBA00022692"/>
    </source>
</evidence>
<dbReference type="AlphaFoldDB" id="A0A7S7NK31"/>
<dbReference type="PANTHER" id="PTHR30250:SF26">
    <property type="entry name" value="PSMA PROTEIN"/>
    <property type="match status" value="1"/>
</dbReference>
<feature type="transmembrane region" description="Helical" evidence="6">
    <location>
        <begin position="306"/>
        <end position="324"/>
    </location>
</feature>
<feature type="transmembrane region" description="Helical" evidence="6">
    <location>
        <begin position="45"/>
        <end position="67"/>
    </location>
</feature>
<evidence type="ECO:0000313" key="7">
    <source>
        <dbReference type="EMBL" id="QOY85098.1"/>
    </source>
</evidence>
<proteinExistence type="predicted"/>
<keyword evidence="3 6" id="KW-0812">Transmembrane</keyword>
<dbReference type="InterPro" id="IPR050833">
    <property type="entry name" value="Poly_Biosynth_Transport"/>
</dbReference>
<feature type="transmembrane region" description="Helical" evidence="6">
    <location>
        <begin position="88"/>
        <end position="111"/>
    </location>
</feature>
<protein>
    <recommendedName>
        <fullName evidence="9">Polysaccharide biosynthesis protein</fullName>
    </recommendedName>
</protein>
<name>A0A7S7NK31_PALFE</name>
<evidence type="ECO:0000256" key="4">
    <source>
        <dbReference type="ARBA" id="ARBA00022989"/>
    </source>
</evidence>
<evidence type="ECO:0000256" key="5">
    <source>
        <dbReference type="ARBA" id="ARBA00023136"/>
    </source>
</evidence>
<evidence type="ECO:0000313" key="8">
    <source>
        <dbReference type="Proteomes" id="UP000593892"/>
    </source>
</evidence>
<dbReference type="KEGG" id="pfer:IRI77_19875"/>
<evidence type="ECO:0000256" key="1">
    <source>
        <dbReference type="ARBA" id="ARBA00004651"/>
    </source>
</evidence>
<evidence type="ECO:0000256" key="2">
    <source>
        <dbReference type="ARBA" id="ARBA00022475"/>
    </source>
</evidence>
<gene>
    <name evidence="7" type="ORF">IRI77_19875</name>
</gene>
<keyword evidence="5 6" id="KW-0472">Membrane</keyword>
<feature type="transmembrane region" description="Helical" evidence="6">
    <location>
        <begin position="12"/>
        <end position="33"/>
    </location>
</feature>
<dbReference type="Proteomes" id="UP000593892">
    <property type="component" value="Chromosome"/>
</dbReference>
<dbReference type="RefSeq" id="WP_194446768.1">
    <property type="nucleotide sequence ID" value="NZ_CP063849.1"/>
</dbReference>
<feature type="transmembrane region" description="Helical" evidence="6">
    <location>
        <begin position="248"/>
        <end position="268"/>
    </location>
</feature>
<feature type="transmembrane region" description="Helical" evidence="6">
    <location>
        <begin position="344"/>
        <end position="366"/>
    </location>
</feature>
<keyword evidence="4 6" id="KW-1133">Transmembrane helix</keyword>
<dbReference type="PANTHER" id="PTHR30250">
    <property type="entry name" value="PST FAMILY PREDICTED COLANIC ACID TRANSPORTER"/>
    <property type="match status" value="1"/>
</dbReference>
<evidence type="ECO:0000256" key="6">
    <source>
        <dbReference type="SAM" id="Phobius"/>
    </source>
</evidence>